<keyword evidence="4" id="KW-1185">Reference proteome</keyword>
<dbReference type="AlphaFoldDB" id="F2KP84"/>
<dbReference type="SUPFAM" id="SSF89957">
    <property type="entry name" value="MTH1187/YkoF-like"/>
    <property type="match status" value="1"/>
</dbReference>
<dbReference type="InterPro" id="IPR029756">
    <property type="entry name" value="MTH1187/YkoF-like"/>
</dbReference>
<dbReference type="KEGG" id="ave:Arcve_1485"/>
<feature type="domain" description="Thiamine-binding protein" evidence="2">
    <location>
        <begin position="3"/>
        <end position="93"/>
    </location>
</feature>
<dbReference type="Proteomes" id="UP000008136">
    <property type="component" value="Chromosome"/>
</dbReference>
<dbReference type="GO" id="GO:0005829">
    <property type="term" value="C:cytosol"/>
    <property type="evidence" value="ECO:0007669"/>
    <property type="project" value="TreeGrafter"/>
</dbReference>
<evidence type="ECO:0000256" key="1">
    <source>
        <dbReference type="ARBA" id="ARBA00010272"/>
    </source>
</evidence>
<name>F2KP84_ARCVS</name>
<dbReference type="InterPro" id="IPR002767">
    <property type="entry name" value="Thiamine_BP"/>
</dbReference>
<gene>
    <name evidence="3" type="ordered locus">Arcve_1485</name>
</gene>
<proteinExistence type="inferred from homology"/>
<dbReference type="eggNOG" id="arCOG04373">
    <property type="taxonomic scope" value="Archaea"/>
</dbReference>
<dbReference type="GeneID" id="10394609"/>
<evidence type="ECO:0000259" key="2">
    <source>
        <dbReference type="Pfam" id="PF01910"/>
    </source>
</evidence>
<sequence>MIVEISVVPIGVGESLSSYVSEALKVIREKGVKYQLNPMGTVLEVDSFSELGELLDEIRCRLEEMGAPRIYVVVKADWRKKATDMEHKVKAVEEKLRS</sequence>
<organism evidence="3 4">
    <name type="scientific">Archaeoglobus veneficus (strain DSM 11195 / SNP6)</name>
    <dbReference type="NCBI Taxonomy" id="693661"/>
    <lineage>
        <taxon>Archaea</taxon>
        <taxon>Methanobacteriati</taxon>
        <taxon>Methanobacteriota</taxon>
        <taxon>Archaeoglobi</taxon>
        <taxon>Archaeoglobales</taxon>
        <taxon>Archaeoglobaceae</taxon>
        <taxon>Archaeoglobus</taxon>
    </lineage>
</organism>
<dbReference type="EMBL" id="CP002588">
    <property type="protein sequence ID" value="AEA47488.1"/>
    <property type="molecule type" value="Genomic_DNA"/>
</dbReference>
<dbReference type="Pfam" id="PF01910">
    <property type="entry name" value="Thiamine_BP"/>
    <property type="match status" value="1"/>
</dbReference>
<dbReference type="OrthoDB" id="10763at2157"/>
<evidence type="ECO:0000313" key="4">
    <source>
        <dbReference type="Proteomes" id="UP000008136"/>
    </source>
</evidence>
<reference evidence="3 4" key="1">
    <citation type="submission" date="2011-03" db="EMBL/GenBank/DDBJ databases">
        <title>The complete genome of Archaeoglobus veneficus SNP6.</title>
        <authorList>
            <consortium name="US DOE Joint Genome Institute (JGI-PGF)"/>
            <person name="Lucas S."/>
            <person name="Copeland A."/>
            <person name="Lapidus A."/>
            <person name="Bruce D."/>
            <person name="Goodwin L."/>
            <person name="Pitluck S."/>
            <person name="Kyrpides N."/>
            <person name="Mavromatis K."/>
            <person name="Pagani I."/>
            <person name="Ivanova N."/>
            <person name="Mikhailova N."/>
            <person name="Lu M."/>
            <person name="Detter J.C."/>
            <person name="Tapia R."/>
            <person name="Han C."/>
            <person name="Land M."/>
            <person name="Hauser L."/>
            <person name="Markowitz V."/>
            <person name="Cheng J.-F."/>
            <person name="Hugenholtz P."/>
            <person name="Woyke T."/>
            <person name="Wu D."/>
            <person name="Spring S."/>
            <person name="Brambilla E."/>
            <person name="Klenk H.-P."/>
            <person name="Eisen J.A."/>
        </authorList>
    </citation>
    <scope>NUCLEOTIDE SEQUENCE [LARGE SCALE GENOMIC DNA]</scope>
    <source>
        <strain>SNP6</strain>
    </source>
</reference>
<dbReference type="PANTHER" id="PTHR33777">
    <property type="entry name" value="UPF0045 PROTEIN ECM15"/>
    <property type="match status" value="1"/>
</dbReference>
<protein>
    <recommendedName>
        <fullName evidence="2">Thiamine-binding protein domain-containing protein</fullName>
    </recommendedName>
</protein>
<comment type="similarity">
    <text evidence="1">Belongs to the UPF0045 family.</text>
</comment>
<dbReference type="PANTHER" id="PTHR33777:SF1">
    <property type="entry name" value="UPF0045 PROTEIN ECM15"/>
    <property type="match status" value="1"/>
</dbReference>
<dbReference type="STRING" id="693661.Arcve_1485"/>
<dbReference type="InterPro" id="IPR051614">
    <property type="entry name" value="UPF0045_domain"/>
</dbReference>
<dbReference type="RefSeq" id="WP_013684149.1">
    <property type="nucleotide sequence ID" value="NC_015320.1"/>
</dbReference>
<accession>F2KP84</accession>
<dbReference type="NCBIfam" id="TIGR00106">
    <property type="entry name" value="MTH1187 family thiamine-binding protein"/>
    <property type="match status" value="1"/>
</dbReference>
<dbReference type="HOGENOM" id="CLU_137479_3_2_2"/>
<dbReference type="Gene3D" id="3.30.70.930">
    <property type="match status" value="1"/>
</dbReference>
<evidence type="ECO:0000313" key="3">
    <source>
        <dbReference type="EMBL" id="AEA47488.1"/>
    </source>
</evidence>